<dbReference type="InterPro" id="IPR002155">
    <property type="entry name" value="Thiolase"/>
</dbReference>
<feature type="domain" description="Thiolase C-terminal" evidence="9">
    <location>
        <begin position="271"/>
        <end position="393"/>
    </location>
</feature>
<dbReference type="Pfam" id="PF00108">
    <property type="entry name" value="Thiolase_N"/>
    <property type="match status" value="1"/>
</dbReference>
<dbReference type="FunFam" id="3.40.47.10:FF:000007">
    <property type="entry name" value="acetyl-CoA acetyltransferase, mitochondrial"/>
    <property type="match status" value="1"/>
</dbReference>
<dbReference type="VEuPathDB" id="FungiDB:TAPDE_005600"/>
<dbReference type="EC" id="2.3.1.9" evidence="2"/>
<dbReference type="GO" id="GO:0005739">
    <property type="term" value="C:mitochondrion"/>
    <property type="evidence" value="ECO:0007669"/>
    <property type="project" value="TreeGrafter"/>
</dbReference>
<evidence type="ECO:0000256" key="1">
    <source>
        <dbReference type="ARBA" id="ARBA00010982"/>
    </source>
</evidence>
<evidence type="ECO:0000256" key="3">
    <source>
        <dbReference type="ARBA" id="ARBA00022679"/>
    </source>
</evidence>
<protein>
    <recommendedName>
        <fullName evidence="2">acetyl-CoA C-acetyltransferase</fullName>
        <ecNumber evidence="2">2.3.1.9</ecNumber>
    </recommendedName>
</protein>
<feature type="active site" description="Proton acceptor" evidence="6">
    <location>
        <position position="380"/>
    </location>
</feature>
<dbReference type="NCBIfam" id="TIGR01930">
    <property type="entry name" value="AcCoA-C-Actrans"/>
    <property type="match status" value="1"/>
</dbReference>
<dbReference type="STRING" id="1097556.R4XP40"/>
<dbReference type="eggNOG" id="KOG1390">
    <property type="taxonomic scope" value="Eukaryota"/>
</dbReference>
<feature type="active site" description="Acyl-thioester intermediate" evidence="6">
    <location>
        <position position="90"/>
    </location>
</feature>
<evidence type="ECO:0000256" key="7">
    <source>
        <dbReference type="RuleBase" id="RU003557"/>
    </source>
</evidence>
<evidence type="ECO:0000256" key="4">
    <source>
        <dbReference type="ARBA" id="ARBA00023315"/>
    </source>
</evidence>
<dbReference type="Pfam" id="PF02803">
    <property type="entry name" value="Thiolase_C"/>
    <property type="match status" value="1"/>
</dbReference>
<keyword evidence="11" id="KW-1185">Reference proteome</keyword>
<gene>
    <name evidence="10" type="ORF">TAPDE_005600</name>
</gene>
<dbReference type="GO" id="GO:0003985">
    <property type="term" value="F:acetyl-CoA C-acetyltransferase activity"/>
    <property type="evidence" value="ECO:0007669"/>
    <property type="project" value="UniProtKB-EC"/>
</dbReference>
<dbReference type="InterPro" id="IPR020617">
    <property type="entry name" value="Thiolase_C"/>
</dbReference>
<feature type="domain" description="Thiolase N-terminal" evidence="8">
    <location>
        <begin position="6"/>
        <end position="263"/>
    </location>
</feature>
<dbReference type="Gene3D" id="3.40.47.10">
    <property type="match status" value="1"/>
</dbReference>
<dbReference type="OrthoDB" id="5404651at2759"/>
<comment type="similarity">
    <text evidence="1 7">Belongs to the thiolase-like superfamily. Thiolase family.</text>
</comment>
<evidence type="ECO:0000313" key="10">
    <source>
        <dbReference type="EMBL" id="CCG85020.1"/>
    </source>
</evidence>
<proteinExistence type="inferred from homology"/>
<dbReference type="GO" id="GO:0006635">
    <property type="term" value="P:fatty acid beta-oxidation"/>
    <property type="evidence" value="ECO:0007669"/>
    <property type="project" value="TreeGrafter"/>
</dbReference>
<dbReference type="EMBL" id="CAHR02000387">
    <property type="protein sequence ID" value="CCG85020.1"/>
    <property type="molecule type" value="Genomic_DNA"/>
</dbReference>
<evidence type="ECO:0000259" key="9">
    <source>
        <dbReference type="Pfam" id="PF02803"/>
    </source>
</evidence>
<sequence length="402" mass="41330">MSRPEVYIVAVARTPLGSFQGSLASLTAPQLGSHAIKHAIQRAGLSPEDVQEVFFGNVCSANLGQNPARQCGIGAGLPNSVPATTINKVCASGMKATIIGAQTIITGNADIVIVGGTESMSNVPYYLPTARTGSKYGHVQTIDGLQKDGLTDVYSGSGMGDAAEVCAEKYSLTREAQDEFAIGTYQRAQQATKNGDFVEIAPIEVSGGRGKPNKTISTDDEVPNLNIEKLKSVRPSFKKDGTCTAANSSPLSDGACAMVLASAAAVQKHNLKPLAKILGWGDAACEPVNFTTAPSLAVPIALKHAGVSEADCDYHEINEAFSVVALANAKILNLDLAKVNAFGGAVAMGHPLGCSGARIISTLTSVLEKKGGKIGTASICAGGGTASCVVIQKIDGATKEKL</sequence>
<comment type="pathway">
    <text evidence="5">Metabolic intermediate biosynthesis; (R)-mevalonate biosynthesis; (R)-mevalonate from acetyl-CoA: step 1/3.</text>
</comment>
<accession>R4XP40</accession>
<comment type="caution">
    <text evidence="10">The sequence shown here is derived from an EMBL/GenBank/DDBJ whole genome shotgun (WGS) entry which is preliminary data.</text>
</comment>
<name>R4XP40_TAPDE</name>
<dbReference type="AlphaFoldDB" id="R4XP40"/>
<dbReference type="Proteomes" id="UP000013776">
    <property type="component" value="Unassembled WGS sequence"/>
</dbReference>
<dbReference type="PIRSF" id="PIRSF000429">
    <property type="entry name" value="Ac-CoA_Ac_transf"/>
    <property type="match status" value="1"/>
</dbReference>
<dbReference type="InterPro" id="IPR020613">
    <property type="entry name" value="Thiolase_CS"/>
</dbReference>
<dbReference type="SUPFAM" id="SSF53901">
    <property type="entry name" value="Thiolase-like"/>
    <property type="match status" value="2"/>
</dbReference>
<dbReference type="CDD" id="cd00751">
    <property type="entry name" value="thiolase"/>
    <property type="match status" value="1"/>
</dbReference>
<dbReference type="GO" id="GO:0006696">
    <property type="term" value="P:ergosterol biosynthetic process"/>
    <property type="evidence" value="ECO:0007669"/>
    <property type="project" value="TreeGrafter"/>
</dbReference>
<keyword evidence="4 7" id="KW-0012">Acyltransferase</keyword>
<evidence type="ECO:0000256" key="2">
    <source>
        <dbReference type="ARBA" id="ARBA00012705"/>
    </source>
</evidence>
<evidence type="ECO:0000256" key="5">
    <source>
        <dbReference type="ARBA" id="ARBA00037924"/>
    </source>
</evidence>
<evidence type="ECO:0000313" key="11">
    <source>
        <dbReference type="Proteomes" id="UP000013776"/>
    </source>
</evidence>
<evidence type="ECO:0000256" key="6">
    <source>
        <dbReference type="PIRSR" id="PIRSR000429-1"/>
    </source>
</evidence>
<dbReference type="InterPro" id="IPR016039">
    <property type="entry name" value="Thiolase-like"/>
</dbReference>
<reference evidence="10 11" key="1">
    <citation type="journal article" date="2013" name="MBio">
        <title>Genome sequencing of the plant pathogen Taphrina deformans, the causal agent of peach leaf curl.</title>
        <authorList>
            <person name="Cisse O.H."/>
            <person name="Almeida J.M.G.C.F."/>
            <person name="Fonseca A."/>
            <person name="Kumar A.A."/>
            <person name="Salojaervi J."/>
            <person name="Overmyer K."/>
            <person name="Hauser P.M."/>
            <person name="Pagni M."/>
        </authorList>
    </citation>
    <scope>NUCLEOTIDE SEQUENCE [LARGE SCALE GENOMIC DNA]</scope>
    <source>
        <strain evidence="11">PYCC 5710 / ATCC 11124 / CBS 356.35 / IMI 108563 / JCM 9778 / NBRC 8474</strain>
    </source>
</reference>
<keyword evidence="3 7" id="KW-0808">Transferase</keyword>
<dbReference type="InterPro" id="IPR020616">
    <property type="entry name" value="Thiolase_N"/>
</dbReference>
<dbReference type="PANTHER" id="PTHR18919">
    <property type="entry name" value="ACETYL-COA C-ACYLTRANSFERASE"/>
    <property type="match status" value="1"/>
</dbReference>
<feature type="active site" description="Proton acceptor" evidence="6">
    <location>
        <position position="350"/>
    </location>
</feature>
<evidence type="ECO:0000259" key="8">
    <source>
        <dbReference type="Pfam" id="PF00108"/>
    </source>
</evidence>
<dbReference type="PROSITE" id="PS00737">
    <property type="entry name" value="THIOLASE_2"/>
    <property type="match status" value="1"/>
</dbReference>
<dbReference type="PANTHER" id="PTHR18919:SF165">
    <property type="entry name" value="ACETYL-COA ACETYLTRANSFERASE"/>
    <property type="match status" value="1"/>
</dbReference>
<organism evidence="10 11">
    <name type="scientific">Taphrina deformans (strain PYCC 5710 / ATCC 11124 / CBS 356.35 / IMI 108563 / JCM 9778 / NBRC 8474)</name>
    <name type="common">Peach leaf curl fungus</name>
    <name type="synonym">Lalaria deformans</name>
    <dbReference type="NCBI Taxonomy" id="1097556"/>
    <lineage>
        <taxon>Eukaryota</taxon>
        <taxon>Fungi</taxon>
        <taxon>Dikarya</taxon>
        <taxon>Ascomycota</taxon>
        <taxon>Taphrinomycotina</taxon>
        <taxon>Taphrinomycetes</taxon>
        <taxon>Taphrinales</taxon>
        <taxon>Taphrinaceae</taxon>
        <taxon>Taphrina</taxon>
    </lineage>
</organism>